<dbReference type="Pfam" id="PF12261">
    <property type="entry name" value="T_hemolysin"/>
    <property type="match status" value="1"/>
</dbReference>
<proteinExistence type="predicted"/>
<dbReference type="InterPro" id="IPR022050">
    <property type="entry name" value="T_hemolysin"/>
</dbReference>
<dbReference type="AlphaFoldDB" id="A0A5C0ZX59"/>
<gene>
    <name evidence="1" type="ORF">FY550_04580</name>
</gene>
<keyword evidence="2" id="KW-1185">Reference proteome</keyword>
<protein>
    <submittedName>
        <fullName evidence="1">Thermostable hemolysin</fullName>
    </submittedName>
</protein>
<name>A0A5C0ZX59_9GAMM</name>
<evidence type="ECO:0000313" key="2">
    <source>
        <dbReference type="Proteomes" id="UP000322553"/>
    </source>
</evidence>
<dbReference type="RefSeq" id="WP_149054385.1">
    <property type="nucleotide sequence ID" value="NZ_CP043420.1"/>
</dbReference>
<dbReference type="KEGG" id="kuy:FY550_04580"/>
<reference evidence="1 2" key="1">
    <citation type="submission" date="2019-08" db="EMBL/GenBank/DDBJ databases">
        <title>Complete genome sequence of Kushneria sp. YCWA18, a halophilic phosphate-solubilizing bacterium isolated from Daqiao saltern in China.</title>
        <authorList>
            <person name="Du G.-X."/>
            <person name="Qu L.-Y."/>
        </authorList>
    </citation>
    <scope>NUCLEOTIDE SEQUENCE [LARGE SCALE GENOMIC DNA]</scope>
    <source>
        <strain evidence="1 2">YCWA18</strain>
    </source>
</reference>
<dbReference type="EMBL" id="CP043420">
    <property type="protein sequence ID" value="QEL10486.1"/>
    <property type="molecule type" value="Genomic_DNA"/>
</dbReference>
<evidence type="ECO:0000313" key="1">
    <source>
        <dbReference type="EMBL" id="QEL10486.1"/>
    </source>
</evidence>
<dbReference type="Proteomes" id="UP000322553">
    <property type="component" value="Chromosome"/>
</dbReference>
<sequence length="218" mass="24587">MSEARQNPRTPLNLYRDIDYKVEPVWVRSSDAARADVEAFIKVRFAALHDATIRHFMPSLLTLRDAEGVMLAVAGARAAGEETLFLERYLDEPIEHALARVLHTTVERDRVVEVGNLAVAGPGHARLMIIAMTRQLARAGFEWVVFTGGTSLFNSFRRLGLMPRRVAPADPSRLGEECQWWGHYYDDTPFVHVGHIRQGLELLNGNGRLELRRSHHAA</sequence>
<accession>A0A5C0ZX59</accession>
<organism evidence="1 2">
    <name type="scientific">Kushneria phosphatilytica</name>
    <dbReference type="NCBI Taxonomy" id="657387"/>
    <lineage>
        <taxon>Bacteria</taxon>
        <taxon>Pseudomonadati</taxon>
        <taxon>Pseudomonadota</taxon>
        <taxon>Gammaproteobacteria</taxon>
        <taxon>Oceanospirillales</taxon>
        <taxon>Halomonadaceae</taxon>
        <taxon>Kushneria</taxon>
    </lineage>
</organism>